<protein>
    <submittedName>
        <fullName evidence="2">Uncharacterized protein</fullName>
    </submittedName>
</protein>
<keyword evidence="1" id="KW-0175">Coiled coil</keyword>
<sequence>MEAKIDFENIQNEDKEKIMSRYKELHADKGTVYAWQFGTENPPSARTFSSEENAKEFETLNNERFRRWLGDHAPKTSYIIGTEKDYQNAVKNWERDRAKMEAKLYADHVAKIVELKKQQIKALEALKNVCRTFDGKVINKRFNEAVKAATGFFCHFEDNCMSLDKYSCAGPSKENHVYLYYRWYGKMENFWQWSTGDRMEAEKAISIIDIKLNDLQEDIKRLQGTRKEYAKYVAKVRKVEKLIEELCCEDLNIREFAMYHDLKQYPSVTSIWKCS</sequence>
<feature type="coiled-coil region" evidence="1">
    <location>
        <begin position="198"/>
        <end position="232"/>
    </location>
</feature>
<organism evidence="2">
    <name type="scientific">Siphoviridae sp. ctbvd11</name>
    <dbReference type="NCBI Taxonomy" id="2825567"/>
    <lineage>
        <taxon>Viruses</taxon>
        <taxon>Duplodnaviria</taxon>
        <taxon>Heunggongvirae</taxon>
        <taxon>Uroviricota</taxon>
        <taxon>Caudoviricetes</taxon>
    </lineage>
</organism>
<name>A0A8S5QEA2_9CAUD</name>
<evidence type="ECO:0000256" key="1">
    <source>
        <dbReference type="SAM" id="Coils"/>
    </source>
</evidence>
<accession>A0A8S5QEA2</accession>
<dbReference type="EMBL" id="BK015636">
    <property type="protein sequence ID" value="DAE17137.1"/>
    <property type="molecule type" value="Genomic_DNA"/>
</dbReference>
<reference evidence="2" key="1">
    <citation type="journal article" date="2021" name="Proc. Natl. Acad. Sci. U.S.A.">
        <title>A Catalog of Tens of Thousands of Viruses from Human Metagenomes Reveals Hidden Associations with Chronic Diseases.</title>
        <authorList>
            <person name="Tisza M.J."/>
            <person name="Buck C.B."/>
        </authorList>
    </citation>
    <scope>NUCLEOTIDE SEQUENCE</scope>
    <source>
        <strain evidence="2">Ctbvd11</strain>
    </source>
</reference>
<evidence type="ECO:0000313" key="2">
    <source>
        <dbReference type="EMBL" id="DAE17137.1"/>
    </source>
</evidence>
<proteinExistence type="predicted"/>